<keyword evidence="1" id="KW-0805">Transcription regulation</keyword>
<dbReference type="RefSeq" id="WP_159360860.1">
    <property type="nucleotide sequence ID" value="NZ_CP047391.1"/>
</dbReference>
<dbReference type="InterPro" id="IPR010982">
    <property type="entry name" value="Lambda_DNA-bd_dom_sf"/>
</dbReference>
<dbReference type="GO" id="GO:0003677">
    <property type="term" value="F:DNA binding"/>
    <property type="evidence" value="ECO:0007669"/>
    <property type="project" value="UniProtKB-KW"/>
</dbReference>
<evidence type="ECO:0000256" key="3">
    <source>
        <dbReference type="ARBA" id="ARBA00023163"/>
    </source>
</evidence>
<evidence type="ECO:0000313" key="5">
    <source>
        <dbReference type="EMBL" id="MDQ9554793.1"/>
    </source>
</evidence>
<dbReference type="InterPro" id="IPR039418">
    <property type="entry name" value="LexA-like"/>
</dbReference>
<dbReference type="SMART" id="SM00530">
    <property type="entry name" value="HTH_XRE"/>
    <property type="match status" value="1"/>
</dbReference>
<dbReference type="PROSITE" id="PS50943">
    <property type="entry name" value="HTH_CROC1"/>
    <property type="match status" value="1"/>
</dbReference>
<evidence type="ECO:0000256" key="1">
    <source>
        <dbReference type="ARBA" id="ARBA00023015"/>
    </source>
</evidence>
<evidence type="ECO:0000259" key="4">
    <source>
        <dbReference type="PROSITE" id="PS50943"/>
    </source>
</evidence>
<gene>
    <name evidence="5" type="ORF">RF091_04530</name>
</gene>
<keyword evidence="3" id="KW-0804">Transcription</keyword>
<dbReference type="InterPro" id="IPR036286">
    <property type="entry name" value="LexA/Signal_pep-like_sf"/>
</dbReference>
<feature type="domain" description="HTH cro/C1-type" evidence="4">
    <location>
        <begin position="34"/>
        <end position="73"/>
    </location>
</feature>
<evidence type="ECO:0000256" key="2">
    <source>
        <dbReference type="ARBA" id="ARBA00023125"/>
    </source>
</evidence>
<proteinExistence type="predicted"/>
<name>A0ABD5BEC6_SERMA</name>
<dbReference type="InterPro" id="IPR001387">
    <property type="entry name" value="Cro/C1-type_HTH"/>
</dbReference>
<keyword evidence="2" id="KW-0238">DNA-binding</keyword>
<dbReference type="Proteomes" id="UP001234811">
    <property type="component" value="Unassembled WGS sequence"/>
</dbReference>
<dbReference type="CDD" id="cd00093">
    <property type="entry name" value="HTH_XRE"/>
    <property type="match status" value="1"/>
</dbReference>
<accession>A0ABD5BEC6</accession>
<organism evidence="5 6">
    <name type="scientific">Serratia marcescens</name>
    <dbReference type="NCBI Taxonomy" id="615"/>
    <lineage>
        <taxon>Bacteria</taxon>
        <taxon>Pseudomonadati</taxon>
        <taxon>Pseudomonadota</taxon>
        <taxon>Gammaproteobacteria</taxon>
        <taxon>Enterobacterales</taxon>
        <taxon>Yersiniaceae</taxon>
        <taxon>Serratia</taxon>
    </lineage>
</organism>
<dbReference type="Gene3D" id="1.10.260.40">
    <property type="entry name" value="lambda repressor-like DNA-binding domains"/>
    <property type="match status" value="1"/>
</dbReference>
<dbReference type="Gene3D" id="2.10.109.10">
    <property type="entry name" value="Umud Fragment, subunit A"/>
    <property type="match status" value="1"/>
</dbReference>
<comment type="caution">
    <text evidence="5">The sequence shown here is derived from an EMBL/GenBank/DDBJ whole genome shotgun (WGS) entry which is preliminary data.</text>
</comment>
<dbReference type="CDD" id="cd06529">
    <property type="entry name" value="S24_LexA-like"/>
    <property type="match status" value="1"/>
</dbReference>
<reference evidence="5 6" key="1">
    <citation type="submission" date="2023-07" db="EMBL/GenBank/DDBJ databases">
        <title>Pathogens genome sequencing project 196.</title>
        <authorList>
            <person name="Cao X."/>
        </authorList>
    </citation>
    <scope>NUCLEOTIDE SEQUENCE [LARGE SCALE GENOMIC DNA]</scope>
    <source>
        <strain evidence="5 6">SM41</strain>
    </source>
</reference>
<sequence length="233" mass="25869">MVQNEKVRQEFSQRLAQACREAGLDEHGRGMAIARALAVSSKGVSKWLNAESLPRQEKMNALAKFLKVDVVWLQHGVIQSSAVEGESVEYVGKVRPGLVPVVGDAVLGVDGMIDMVEYRGGWLKIYSDDPNAYGLRVRGDSMWPRIHSGEFVLIEPGTTTHPGDEVFVRTTDGHNMIKVLNYTREGDYQFTSINQDHRPITISRDGVQKVEYVAGIMKASRHVDNDAVTDSMI</sequence>
<dbReference type="PANTHER" id="PTHR40661">
    <property type="match status" value="1"/>
</dbReference>
<dbReference type="AlphaFoldDB" id="A0ABD5BEC6"/>
<protein>
    <submittedName>
        <fullName evidence="5">Helix-turn-helix transcriptional regulator</fullName>
    </submittedName>
</protein>
<dbReference type="Pfam" id="PF00717">
    <property type="entry name" value="Peptidase_S24"/>
    <property type="match status" value="1"/>
</dbReference>
<dbReference type="SUPFAM" id="SSF51306">
    <property type="entry name" value="LexA/Signal peptidase"/>
    <property type="match status" value="1"/>
</dbReference>
<dbReference type="InterPro" id="IPR015927">
    <property type="entry name" value="Peptidase_S24_S26A/B/C"/>
</dbReference>
<dbReference type="PANTHER" id="PTHR40661:SF3">
    <property type="entry name" value="FELS-1 PROPHAGE TRANSCRIPTIONAL REGULATOR"/>
    <property type="match status" value="1"/>
</dbReference>
<dbReference type="SUPFAM" id="SSF47413">
    <property type="entry name" value="lambda repressor-like DNA-binding domains"/>
    <property type="match status" value="1"/>
</dbReference>
<dbReference type="EMBL" id="JAVIPQ010000084">
    <property type="protein sequence ID" value="MDQ9554793.1"/>
    <property type="molecule type" value="Genomic_DNA"/>
</dbReference>
<evidence type="ECO:0000313" key="6">
    <source>
        <dbReference type="Proteomes" id="UP001234811"/>
    </source>
</evidence>